<gene>
    <name evidence="1" type="ORF">QAD02_016878</name>
</gene>
<organism evidence="1 2">
    <name type="scientific">Eretmocerus hayati</name>
    <dbReference type="NCBI Taxonomy" id="131215"/>
    <lineage>
        <taxon>Eukaryota</taxon>
        <taxon>Metazoa</taxon>
        <taxon>Ecdysozoa</taxon>
        <taxon>Arthropoda</taxon>
        <taxon>Hexapoda</taxon>
        <taxon>Insecta</taxon>
        <taxon>Pterygota</taxon>
        <taxon>Neoptera</taxon>
        <taxon>Endopterygota</taxon>
        <taxon>Hymenoptera</taxon>
        <taxon>Apocrita</taxon>
        <taxon>Proctotrupomorpha</taxon>
        <taxon>Chalcidoidea</taxon>
        <taxon>Aphelinidae</taxon>
        <taxon>Aphelininae</taxon>
        <taxon>Eretmocerus</taxon>
    </lineage>
</organism>
<keyword evidence="2" id="KW-1185">Reference proteome</keyword>
<protein>
    <submittedName>
        <fullName evidence="1">Uncharacterized protein</fullName>
    </submittedName>
</protein>
<evidence type="ECO:0000313" key="2">
    <source>
        <dbReference type="Proteomes" id="UP001239111"/>
    </source>
</evidence>
<sequence length="446" mass="52201">MRVVIVQNQDTKTLLLSKNSMDYAANTTPVFDSGHYRKNLAGESVYLVAPELPLTWIYNKKLHAVTGIGVDIWKILAEFYNFTLEFQQIQLTEYFMLMNPVNFTTKMETLGVKELIIPIVSIDREKHDAFDLSMELYKYGNRLYVEPARHFSTTWMLDIYSQKMWYLIGLFYMISSIWSVWIREKTQLKNTSKSFVVLDYLFYYFGIFCGRGLQIETAKPSSRIFLMSISVLSWFLLASFSSQIFVVMSHSVLIPPFQDLESLFYDTDYTILVHNHSSTRVGLTNGERPITSEILKSNRIEYFEDYRIMWERACSPTHRKAAIFQYDVLPIDDDLQCKLEPIGMSYFERWVAAGISKNSNKTGLINYGIIKLHEVGIMSYLVDQWLDPDDETQMQARSFSPISMGQLFLPVMIYVIGTCLSLFTLLLERIHHSNCRCYRWREDKWF</sequence>
<proteinExistence type="predicted"/>
<accession>A0ACC2PDL0</accession>
<reference evidence="1" key="1">
    <citation type="submission" date="2023-04" db="EMBL/GenBank/DDBJ databases">
        <title>A chromosome-level genome assembly of the parasitoid wasp Eretmocerus hayati.</title>
        <authorList>
            <person name="Zhong Y."/>
            <person name="Liu S."/>
            <person name="Liu Y."/>
        </authorList>
    </citation>
    <scope>NUCLEOTIDE SEQUENCE</scope>
    <source>
        <strain evidence="1">ZJU_SS_LIU_2023</strain>
    </source>
</reference>
<comment type="caution">
    <text evidence="1">The sequence shown here is derived from an EMBL/GenBank/DDBJ whole genome shotgun (WGS) entry which is preliminary data.</text>
</comment>
<dbReference type="Proteomes" id="UP001239111">
    <property type="component" value="Chromosome 2"/>
</dbReference>
<dbReference type="EMBL" id="CM056742">
    <property type="protein sequence ID" value="KAJ8681091.1"/>
    <property type="molecule type" value="Genomic_DNA"/>
</dbReference>
<evidence type="ECO:0000313" key="1">
    <source>
        <dbReference type="EMBL" id="KAJ8681091.1"/>
    </source>
</evidence>
<name>A0ACC2PDL0_9HYME</name>